<accession>A0A176RTB2</accession>
<organism evidence="1 2">
    <name type="scientific">Candidatus Thiomargarita nelsonii</name>
    <dbReference type="NCBI Taxonomy" id="1003181"/>
    <lineage>
        <taxon>Bacteria</taxon>
        <taxon>Pseudomonadati</taxon>
        <taxon>Pseudomonadota</taxon>
        <taxon>Gammaproteobacteria</taxon>
        <taxon>Thiotrichales</taxon>
        <taxon>Thiotrichaceae</taxon>
        <taxon>Thiomargarita</taxon>
    </lineage>
</organism>
<proteinExistence type="predicted"/>
<name>A0A176RTB2_9GAMM</name>
<comment type="caution">
    <text evidence="1">The sequence shown here is derived from an EMBL/GenBank/DDBJ whole genome shotgun (WGS) entry which is preliminary data.</text>
</comment>
<evidence type="ECO:0000313" key="1">
    <source>
        <dbReference type="EMBL" id="OAD18979.1"/>
    </source>
</evidence>
<reference evidence="1 2" key="1">
    <citation type="submission" date="2016-05" db="EMBL/GenBank/DDBJ databases">
        <title>Single-cell genome of chain-forming Candidatus Thiomargarita nelsonii and comparison to other large sulfur-oxidizing bacteria.</title>
        <authorList>
            <person name="Winkel M."/>
            <person name="Salman V."/>
            <person name="Woyke T."/>
            <person name="Schulz-Vogt H."/>
            <person name="Richter M."/>
            <person name="Flood B."/>
            <person name="Bailey J."/>
            <person name="Amann R."/>
            <person name="Mussmann M."/>
        </authorList>
    </citation>
    <scope>NUCLEOTIDE SEQUENCE [LARGE SCALE GENOMIC DNA]</scope>
    <source>
        <strain evidence="1 2">THI036</strain>
    </source>
</reference>
<evidence type="ECO:0000313" key="2">
    <source>
        <dbReference type="Proteomes" id="UP000076962"/>
    </source>
</evidence>
<keyword evidence="2" id="KW-1185">Reference proteome</keyword>
<protein>
    <submittedName>
        <fullName evidence="1">Uncharacterized protein</fullName>
    </submittedName>
</protein>
<dbReference type="EMBL" id="LUTY01003001">
    <property type="protein sequence ID" value="OAD18979.1"/>
    <property type="molecule type" value="Genomic_DNA"/>
</dbReference>
<dbReference type="AlphaFoldDB" id="A0A176RTB2"/>
<sequence length="83" mass="9375">MFIGLGKRLLSGYSSLVHHNTIHTFKGVISMQDIKQTQITQPQEQATDSQTAQPTYMPPKIKMFKEKDMLKMALVFGCSLQAM</sequence>
<dbReference type="Proteomes" id="UP000076962">
    <property type="component" value="Unassembled WGS sequence"/>
</dbReference>
<gene>
    <name evidence="1" type="ORF">THIOM_005412</name>
</gene>